<keyword evidence="2" id="KW-1185">Reference proteome</keyword>
<dbReference type="EMBL" id="OZ037949">
    <property type="protein sequence ID" value="CAL1710923.1"/>
    <property type="molecule type" value="Genomic_DNA"/>
</dbReference>
<reference evidence="2" key="1">
    <citation type="submission" date="2024-04" db="EMBL/GenBank/DDBJ databases">
        <authorList>
            <person name="Shaw F."/>
            <person name="Minotto A."/>
        </authorList>
    </citation>
    <scope>NUCLEOTIDE SEQUENCE [LARGE SCALE GENOMIC DNA]</scope>
</reference>
<gene>
    <name evidence="1" type="ORF">GFSPODELE1_LOCUS8082</name>
</gene>
<protein>
    <submittedName>
        <fullName evidence="1">Uncharacterized protein</fullName>
    </submittedName>
</protein>
<organism evidence="1 2">
    <name type="scientific">Somion occarium</name>
    <dbReference type="NCBI Taxonomy" id="3059160"/>
    <lineage>
        <taxon>Eukaryota</taxon>
        <taxon>Fungi</taxon>
        <taxon>Dikarya</taxon>
        <taxon>Basidiomycota</taxon>
        <taxon>Agaricomycotina</taxon>
        <taxon>Agaricomycetes</taxon>
        <taxon>Polyporales</taxon>
        <taxon>Cerrenaceae</taxon>
        <taxon>Somion</taxon>
    </lineage>
</organism>
<sequence>MMMGIQPIEIKPPWIDEVSVASATAATYHGDGVAFNSKQHVQVSHDYVQQAKKKSSEARISLNNETASLDEFIRR</sequence>
<dbReference type="Proteomes" id="UP001497453">
    <property type="component" value="Chromosome 6"/>
</dbReference>
<proteinExistence type="predicted"/>
<accession>A0ABP1DV52</accession>
<name>A0ABP1DV52_9APHY</name>
<evidence type="ECO:0000313" key="2">
    <source>
        <dbReference type="Proteomes" id="UP001497453"/>
    </source>
</evidence>
<evidence type="ECO:0000313" key="1">
    <source>
        <dbReference type="EMBL" id="CAL1710923.1"/>
    </source>
</evidence>